<dbReference type="PROSITE" id="PS00086">
    <property type="entry name" value="CYTOCHROME_P450"/>
    <property type="match status" value="1"/>
</dbReference>
<dbReference type="STRING" id="157652.A0A371GSI5"/>
<dbReference type="OrthoDB" id="2789670at2759"/>
<reference evidence="10" key="1">
    <citation type="submission" date="2018-05" db="EMBL/GenBank/DDBJ databases">
        <title>Draft genome of Mucuna pruriens seed.</title>
        <authorList>
            <person name="Nnadi N.E."/>
            <person name="Vos R."/>
            <person name="Hasami M.H."/>
            <person name="Devisetty U.K."/>
            <person name="Aguiy J.C."/>
        </authorList>
    </citation>
    <scope>NUCLEOTIDE SEQUENCE [LARGE SCALE GENOMIC DNA]</scope>
    <source>
        <strain evidence="10">JCA_2017</strain>
    </source>
</reference>
<feature type="non-terminal residue" evidence="10">
    <location>
        <position position="1"/>
    </location>
</feature>
<organism evidence="10 11">
    <name type="scientific">Mucuna pruriens</name>
    <name type="common">Velvet bean</name>
    <name type="synonym">Dolichos pruriens</name>
    <dbReference type="NCBI Taxonomy" id="157652"/>
    <lineage>
        <taxon>Eukaryota</taxon>
        <taxon>Viridiplantae</taxon>
        <taxon>Streptophyta</taxon>
        <taxon>Embryophyta</taxon>
        <taxon>Tracheophyta</taxon>
        <taxon>Spermatophyta</taxon>
        <taxon>Magnoliopsida</taxon>
        <taxon>eudicotyledons</taxon>
        <taxon>Gunneridae</taxon>
        <taxon>Pentapetalae</taxon>
        <taxon>rosids</taxon>
        <taxon>fabids</taxon>
        <taxon>Fabales</taxon>
        <taxon>Fabaceae</taxon>
        <taxon>Papilionoideae</taxon>
        <taxon>50 kb inversion clade</taxon>
        <taxon>NPAAA clade</taxon>
        <taxon>indigoferoid/millettioid clade</taxon>
        <taxon>Phaseoleae</taxon>
        <taxon>Mucuna</taxon>
    </lineage>
</organism>
<dbReference type="SUPFAM" id="SSF48264">
    <property type="entry name" value="Cytochrome P450"/>
    <property type="match status" value="1"/>
</dbReference>
<dbReference type="PANTHER" id="PTHR47955:SF8">
    <property type="entry name" value="CYTOCHROME P450 71D11-LIKE"/>
    <property type="match status" value="1"/>
</dbReference>
<evidence type="ECO:0000256" key="2">
    <source>
        <dbReference type="ARBA" id="ARBA00010617"/>
    </source>
</evidence>
<dbReference type="InterPro" id="IPR002401">
    <property type="entry name" value="Cyt_P450_E_grp-I"/>
</dbReference>
<evidence type="ECO:0000256" key="5">
    <source>
        <dbReference type="ARBA" id="ARBA00023002"/>
    </source>
</evidence>
<dbReference type="PANTHER" id="PTHR47955">
    <property type="entry name" value="CYTOCHROME P450 FAMILY 71 PROTEIN"/>
    <property type="match status" value="1"/>
</dbReference>
<dbReference type="EMBL" id="QJKJ01004610">
    <property type="protein sequence ID" value="RDX93426.1"/>
    <property type="molecule type" value="Genomic_DNA"/>
</dbReference>
<evidence type="ECO:0000256" key="7">
    <source>
        <dbReference type="ARBA" id="ARBA00023033"/>
    </source>
</evidence>
<protein>
    <submittedName>
        <fullName evidence="10">Cytochrome P450 71D10</fullName>
    </submittedName>
</protein>
<dbReference type="PRINTS" id="PR00463">
    <property type="entry name" value="EP450I"/>
</dbReference>
<name>A0A371GSI5_MUCPR</name>
<evidence type="ECO:0000256" key="6">
    <source>
        <dbReference type="ARBA" id="ARBA00023004"/>
    </source>
</evidence>
<accession>A0A371GSI5</accession>
<dbReference type="GO" id="GO:0005506">
    <property type="term" value="F:iron ion binding"/>
    <property type="evidence" value="ECO:0007669"/>
    <property type="project" value="InterPro"/>
</dbReference>
<comment type="cofactor">
    <cofactor evidence="1 8">
        <name>heme</name>
        <dbReference type="ChEBI" id="CHEBI:30413"/>
    </cofactor>
</comment>
<keyword evidence="3 8" id="KW-0349">Heme</keyword>
<keyword evidence="7 9" id="KW-0503">Monooxygenase</keyword>
<evidence type="ECO:0000256" key="8">
    <source>
        <dbReference type="PIRSR" id="PIRSR602401-1"/>
    </source>
</evidence>
<dbReference type="InterPro" id="IPR036396">
    <property type="entry name" value="Cyt_P450_sf"/>
</dbReference>
<keyword evidence="6 8" id="KW-0408">Iron</keyword>
<dbReference type="InterPro" id="IPR001128">
    <property type="entry name" value="Cyt_P450"/>
</dbReference>
<dbReference type="Proteomes" id="UP000257109">
    <property type="component" value="Unassembled WGS sequence"/>
</dbReference>
<sequence>SWWVLPYHSLQGSSYTVVVMELHSNPFSIYFFASFLFLLLLSKLIHRSGSNKLPPGPKTLPLIGNIHQLVGSQTHRCLKELADKYGPLMHLKLGQVSNIVATSREMAEEITRTQDLNFADRPNLVSSRIVSYDATSISFSPHGNYWRQLRKMCTVELLTAKRVQSFRSIREDEVSELVNKIRASEGSIFNLTHHIYPMTYAIAARASFGKKSRYQEEFISKIKEQLSLIGGFSVADLYPSIGLLQMMAKAKVEKVHREIDRVLQDILEEHRNRKSGEREAVEDLVDVLLKFQSENEWEYPLTDDNVKAVIQDMFIGGGETSSSTVEWAMSEMARNPRVMEKAQVEVRKAFDSKGYVDEAELHQLIYLKSIIKETMRMHAPVPLLIPRVNRERCQINGYEIPAKSRVIINAWAIGRDPKYWAEAESFRPERFLNSSIDFKGTNYEFIPFGAGRRICPGITFATPNIELPLARLLYHFDWKLPNNMKNEELDVAESYGATARRENDLCLIPITRRP</sequence>
<comment type="caution">
    <text evidence="10">The sequence shown here is derived from an EMBL/GenBank/DDBJ whole genome shotgun (WGS) entry which is preliminary data.</text>
</comment>
<feature type="binding site" description="axial binding residue" evidence="8">
    <location>
        <position position="455"/>
    </location>
    <ligand>
        <name>heme</name>
        <dbReference type="ChEBI" id="CHEBI:30413"/>
    </ligand>
    <ligandPart>
        <name>Fe</name>
        <dbReference type="ChEBI" id="CHEBI:18248"/>
    </ligandPart>
</feature>
<dbReference type="PRINTS" id="PR00385">
    <property type="entry name" value="P450"/>
</dbReference>
<comment type="similarity">
    <text evidence="2 9">Belongs to the cytochrome P450 family.</text>
</comment>
<dbReference type="Gene3D" id="1.10.630.10">
    <property type="entry name" value="Cytochrome P450"/>
    <property type="match status" value="1"/>
</dbReference>
<evidence type="ECO:0000313" key="10">
    <source>
        <dbReference type="EMBL" id="RDX93426.1"/>
    </source>
</evidence>
<dbReference type="GO" id="GO:0020037">
    <property type="term" value="F:heme binding"/>
    <property type="evidence" value="ECO:0007669"/>
    <property type="project" value="InterPro"/>
</dbReference>
<evidence type="ECO:0000256" key="1">
    <source>
        <dbReference type="ARBA" id="ARBA00001971"/>
    </source>
</evidence>
<dbReference type="CDD" id="cd11072">
    <property type="entry name" value="CYP71-like"/>
    <property type="match status" value="1"/>
</dbReference>
<dbReference type="AlphaFoldDB" id="A0A371GSI5"/>
<evidence type="ECO:0000313" key="11">
    <source>
        <dbReference type="Proteomes" id="UP000257109"/>
    </source>
</evidence>
<dbReference type="InterPro" id="IPR017972">
    <property type="entry name" value="Cyt_P450_CS"/>
</dbReference>
<dbReference type="FunFam" id="1.10.630.10:FF:000008">
    <property type="entry name" value="Cytochrome P450 71D8"/>
    <property type="match status" value="1"/>
</dbReference>
<evidence type="ECO:0000256" key="9">
    <source>
        <dbReference type="RuleBase" id="RU000461"/>
    </source>
</evidence>
<proteinExistence type="inferred from homology"/>
<evidence type="ECO:0000256" key="4">
    <source>
        <dbReference type="ARBA" id="ARBA00022723"/>
    </source>
</evidence>
<keyword evidence="11" id="KW-1185">Reference proteome</keyword>
<dbReference type="GO" id="GO:0004497">
    <property type="term" value="F:monooxygenase activity"/>
    <property type="evidence" value="ECO:0007669"/>
    <property type="project" value="UniProtKB-KW"/>
</dbReference>
<evidence type="ECO:0000256" key="3">
    <source>
        <dbReference type="ARBA" id="ARBA00022617"/>
    </source>
</evidence>
<dbReference type="Pfam" id="PF00067">
    <property type="entry name" value="p450"/>
    <property type="match status" value="1"/>
</dbReference>
<keyword evidence="4 8" id="KW-0479">Metal-binding</keyword>
<keyword evidence="5 9" id="KW-0560">Oxidoreductase</keyword>
<gene>
    <name evidence="10" type="primary">CYP71D10</name>
    <name evidence="10" type="ORF">CR513_24306</name>
</gene>
<dbReference type="GO" id="GO:0016705">
    <property type="term" value="F:oxidoreductase activity, acting on paired donors, with incorporation or reduction of molecular oxygen"/>
    <property type="evidence" value="ECO:0007669"/>
    <property type="project" value="InterPro"/>
</dbReference>